<evidence type="ECO:0008006" key="3">
    <source>
        <dbReference type="Google" id="ProtNLM"/>
    </source>
</evidence>
<evidence type="ECO:0000256" key="1">
    <source>
        <dbReference type="ARBA" id="ARBA00022801"/>
    </source>
</evidence>
<dbReference type="Pfam" id="PF13563">
    <property type="entry name" value="2_5_RNA_ligase2"/>
    <property type="match status" value="1"/>
</dbReference>
<keyword evidence="1" id="KW-0378">Hydrolase</keyword>
<name>X1IUP8_9ZZZZ</name>
<accession>X1IUP8</accession>
<reference evidence="2" key="1">
    <citation type="journal article" date="2014" name="Front. Microbiol.">
        <title>High frequency of phylogenetically diverse reductive dehalogenase-homologous genes in deep subseafloor sedimentary metagenomes.</title>
        <authorList>
            <person name="Kawai M."/>
            <person name="Futagami T."/>
            <person name="Toyoda A."/>
            <person name="Takaki Y."/>
            <person name="Nishi S."/>
            <person name="Hori S."/>
            <person name="Arai W."/>
            <person name="Tsubouchi T."/>
            <person name="Morono Y."/>
            <person name="Uchiyama I."/>
            <person name="Ito T."/>
            <person name="Fujiyama A."/>
            <person name="Inagaki F."/>
            <person name="Takami H."/>
        </authorList>
    </citation>
    <scope>NUCLEOTIDE SEQUENCE</scope>
    <source>
        <strain evidence="2">Expedition CK06-06</strain>
    </source>
</reference>
<comment type="caution">
    <text evidence="2">The sequence shown here is derived from an EMBL/GenBank/DDBJ whole genome shotgun (WGS) entry which is preliminary data.</text>
</comment>
<protein>
    <recommendedName>
        <fullName evidence="3">Phosphoesterase HXTX domain-containing protein</fullName>
    </recommendedName>
</protein>
<dbReference type="InterPro" id="IPR004175">
    <property type="entry name" value="RNA_CPDase"/>
</dbReference>
<dbReference type="AlphaFoldDB" id="X1IUP8"/>
<dbReference type="PANTHER" id="PTHR35561:SF1">
    <property type="entry name" value="RNA 2',3'-CYCLIC PHOSPHODIESTERASE"/>
    <property type="match status" value="1"/>
</dbReference>
<dbReference type="Gene3D" id="3.90.1140.10">
    <property type="entry name" value="Cyclic phosphodiesterase"/>
    <property type="match status" value="1"/>
</dbReference>
<organism evidence="2">
    <name type="scientific">marine sediment metagenome</name>
    <dbReference type="NCBI Taxonomy" id="412755"/>
    <lineage>
        <taxon>unclassified sequences</taxon>
        <taxon>metagenomes</taxon>
        <taxon>ecological metagenomes</taxon>
    </lineage>
</organism>
<sequence length="127" mass="14380">LEDFPSLHVCVEGTGVFPVPTRPRVLWLGVTGDLHQLQALEQAIHQVVGPMGFPREEREFIPHITLGRVRYPQKITPDVAKFLHAEYEPVNCPLQALHLYESRLGNKGITYIPLATFPLKLTCQERS</sequence>
<proteinExistence type="predicted"/>
<dbReference type="SUPFAM" id="SSF55144">
    <property type="entry name" value="LigT-like"/>
    <property type="match status" value="1"/>
</dbReference>
<dbReference type="PANTHER" id="PTHR35561">
    <property type="entry name" value="RNA 2',3'-CYCLIC PHOSPHODIESTERASE"/>
    <property type="match status" value="1"/>
</dbReference>
<dbReference type="GO" id="GO:0004113">
    <property type="term" value="F:2',3'-cyclic-nucleotide 3'-phosphodiesterase activity"/>
    <property type="evidence" value="ECO:0007669"/>
    <property type="project" value="InterPro"/>
</dbReference>
<dbReference type="NCBIfam" id="TIGR02258">
    <property type="entry name" value="2_5_ligase"/>
    <property type="match status" value="1"/>
</dbReference>
<dbReference type="GO" id="GO:0008664">
    <property type="term" value="F:RNA 2',3'-cyclic 3'-phosphodiesterase activity"/>
    <property type="evidence" value="ECO:0007669"/>
    <property type="project" value="InterPro"/>
</dbReference>
<dbReference type="InterPro" id="IPR009097">
    <property type="entry name" value="Cyclic_Pdiesterase"/>
</dbReference>
<evidence type="ECO:0000313" key="2">
    <source>
        <dbReference type="EMBL" id="GAH69849.1"/>
    </source>
</evidence>
<gene>
    <name evidence="2" type="ORF">S03H2_49116</name>
</gene>
<feature type="non-terminal residue" evidence="2">
    <location>
        <position position="1"/>
    </location>
</feature>
<dbReference type="EMBL" id="BARU01031015">
    <property type="protein sequence ID" value="GAH69849.1"/>
    <property type="molecule type" value="Genomic_DNA"/>
</dbReference>